<gene>
    <name evidence="1" type="ORF">E2C01_095943</name>
</gene>
<organism evidence="1 2">
    <name type="scientific">Portunus trituberculatus</name>
    <name type="common">Swimming crab</name>
    <name type="synonym">Neptunus trituberculatus</name>
    <dbReference type="NCBI Taxonomy" id="210409"/>
    <lineage>
        <taxon>Eukaryota</taxon>
        <taxon>Metazoa</taxon>
        <taxon>Ecdysozoa</taxon>
        <taxon>Arthropoda</taxon>
        <taxon>Crustacea</taxon>
        <taxon>Multicrustacea</taxon>
        <taxon>Malacostraca</taxon>
        <taxon>Eumalacostraca</taxon>
        <taxon>Eucarida</taxon>
        <taxon>Decapoda</taxon>
        <taxon>Pleocyemata</taxon>
        <taxon>Brachyura</taxon>
        <taxon>Eubrachyura</taxon>
        <taxon>Portunoidea</taxon>
        <taxon>Portunidae</taxon>
        <taxon>Portuninae</taxon>
        <taxon>Portunus</taxon>
    </lineage>
</organism>
<dbReference type="EMBL" id="VSRR010123043">
    <property type="protein sequence ID" value="MPD00470.1"/>
    <property type="molecule type" value="Genomic_DNA"/>
</dbReference>
<proteinExistence type="predicted"/>
<reference evidence="1 2" key="1">
    <citation type="submission" date="2019-05" db="EMBL/GenBank/DDBJ databases">
        <title>Another draft genome of Portunus trituberculatus and its Hox gene families provides insights of decapod evolution.</title>
        <authorList>
            <person name="Jeong J.-H."/>
            <person name="Song I."/>
            <person name="Kim S."/>
            <person name="Choi T."/>
            <person name="Kim D."/>
            <person name="Ryu S."/>
            <person name="Kim W."/>
        </authorList>
    </citation>
    <scope>NUCLEOTIDE SEQUENCE [LARGE SCALE GENOMIC DNA]</scope>
    <source>
        <tissue evidence="1">Muscle</tissue>
    </source>
</reference>
<protein>
    <submittedName>
        <fullName evidence="1">Uncharacterized protein</fullName>
    </submittedName>
</protein>
<comment type="caution">
    <text evidence="1">The sequence shown here is derived from an EMBL/GenBank/DDBJ whole genome shotgun (WGS) entry which is preliminary data.</text>
</comment>
<name>A0A5B7K0D8_PORTR</name>
<dbReference type="Proteomes" id="UP000324222">
    <property type="component" value="Unassembled WGS sequence"/>
</dbReference>
<sequence>MEHSRGKKTAIDLVIDLWRRNNGIIWRVNYKDHDIILGLAALPRLHIPRLVRQGHQQRPFTDTQSL</sequence>
<dbReference type="AlphaFoldDB" id="A0A5B7K0D8"/>
<evidence type="ECO:0000313" key="2">
    <source>
        <dbReference type="Proteomes" id="UP000324222"/>
    </source>
</evidence>
<evidence type="ECO:0000313" key="1">
    <source>
        <dbReference type="EMBL" id="MPD00470.1"/>
    </source>
</evidence>
<keyword evidence="2" id="KW-1185">Reference proteome</keyword>
<accession>A0A5B7K0D8</accession>